<proteinExistence type="inferred from homology"/>
<comment type="similarity">
    <text evidence="2">Belongs to the phosphoribulokinase family.</text>
</comment>
<dbReference type="SUPFAM" id="SSF52540">
    <property type="entry name" value="P-loop containing nucleoside triphosphate hydrolases"/>
    <property type="match status" value="1"/>
</dbReference>
<keyword evidence="9" id="KW-0067">ATP-binding</keyword>
<evidence type="ECO:0000256" key="1">
    <source>
        <dbReference type="ARBA" id="ARBA00005215"/>
    </source>
</evidence>
<dbReference type="AlphaFoldDB" id="A0A8J3RN28"/>
<evidence type="ECO:0000256" key="8">
    <source>
        <dbReference type="ARBA" id="ARBA00022777"/>
    </source>
</evidence>
<keyword evidence="5" id="KW-0113">Calvin cycle</keyword>
<evidence type="ECO:0000313" key="14">
    <source>
        <dbReference type="Proteomes" id="UP000616724"/>
    </source>
</evidence>
<dbReference type="PRINTS" id="PR00478">
    <property type="entry name" value="PHRIBLKINASE"/>
</dbReference>
<dbReference type="InterPro" id="IPR027417">
    <property type="entry name" value="P-loop_NTPase"/>
</dbReference>
<dbReference type="Proteomes" id="UP000616724">
    <property type="component" value="Unassembled WGS sequence"/>
</dbReference>
<dbReference type="RefSeq" id="WP_203892552.1">
    <property type="nucleotide sequence ID" value="NZ_BOOH01000036.1"/>
</dbReference>
<feature type="domain" description="Phosphoribulokinase/uridine kinase" evidence="12">
    <location>
        <begin position="19"/>
        <end position="195"/>
    </location>
</feature>
<dbReference type="GO" id="GO:0005524">
    <property type="term" value="F:ATP binding"/>
    <property type="evidence" value="ECO:0007669"/>
    <property type="project" value="UniProtKB-KW"/>
</dbReference>
<dbReference type="PANTHER" id="PTHR10285">
    <property type="entry name" value="URIDINE KINASE"/>
    <property type="match status" value="1"/>
</dbReference>
<keyword evidence="4" id="KW-0602">Photosynthesis</keyword>
<reference evidence="13 14" key="1">
    <citation type="submission" date="2021-01" db="EMBL/GenBank/DDBJ databases">
        <title>Whole genome shotgun sequence of Planobispora longispora NBRC 13918.</title>
        <authorList>
            <person name="Komaki H."/>
            <person name="Tamura T."/>
        </authorList>
    </citation>
    <scope>NUCLEOTIDE SEQUENCE [LARGE SCALE GENOMIC DNA]</scope>
    <source>
        <strain evidence="13 14">NBRC 13918</strain>
    </source>
</reference>
<gene>
    <name evidence="13" type="primary">prk</name>
    <name evidence="13" type="ORF">Plo01_44520</name>
</gene>
<accession>A0A8J3RN28</accession>
<dbReference type="GO" id="GO:0008974">
    <property type="term" value="F:phosphoribulokinase activity"/>
    <property type="evidence" value="ECO:0007669"/>
    <property type="project" value="UniProtKB-EC"/>
</dbReference>
<evidence type="ECO:0000256" key="6">
    <source>
        <dbReference type="ARBA" id="ARBA00022679"/>
    </source>
</evidence>
<dbReference type="InterPro" id="IPR006083">
    <property type="entry name" value="PRK/URK"/>
</dbReference>
<protein>
    <recommendedName>
        <fullName evidence="3">phosphoribulokinase</fullName>
        <ecNumber evidence="3">2.7.1.19</ecNumber>
    </recommendedName>
    <alternativeName>
        <fullName evidence="10">Phosphopentokinase</fullName>
    </alternativeName>
</protein>
<comment type="catalytic activity">
    <reaction evidence="11">
        <text>D-ribulose 5-phosphate + ATP = D-ribulose 1,5-bisphosphate + ADP + H(+)</text>
        <dbReference type="Rhea" id="RHEA:19365"/>
        <dbReference type="ChEBI" id="CHEBI:15378"/>
        <dbReference type="ChEBI" id="CHEBI:30616"/>
        <dbReference type="ChEBI" id="CHEBI:57870"/>
        <dbReference type="ChEBI" id="CHEBI:58121"/>
        <dbReference type="ChEBI" id="CHEBI:456216"/>
        <dbReference type="EC" id="2.7.1.19"/>
    </reaction>
</comment>
<evidence type="ECO:0000256" key="9">
    <source>
        <dbReference type="ARBA" id="ARBA00022840"/>
    </source>
</evidence>
<evidence type="ECO:0000256" key="5">
    <source>
        <dbReference type="ARBA" id="ARBA00022567"/>
    </source>
</evidence>
<keyword evidence="14" id="KW-1185">Reference proteome</keyword>
<keyword evidence="8" id="KW-0418">Kinase</keyword>
<evidence type="ECO:0000256" key="10">
    <source>
        <dbReference type="ARBA" id="ARBA00031382"/>
    </source>
</evidence>
<evidence type="ECO:0000256" key="4">
    <source>
        <dbReference type="ARBA" id="ARBA00022531"/>
    </source>
</evidence>
<evidence type="ECO:0000256" key="2">
    <source>
        <dbReference type="ARBA" id="ARBA00009719"/>
    </source>
</evidence>
<name>A0A8J3RN28_9ACTN</name>
<dbReference type="EMBL" id="BOOH01000036">
    <property type="protein sequence ID" value="GIH78023.1"/>
    <property type="molecule type" value="Genomic_DNA"/>
</dbReference>
<evidence type="ECO:0000256" key="3">
    <source>
        <dbReference type="ARBA" id="ARBA00012042"/>
    </source>
</evidence>
<keyword evidence="7" id="KW-0547">Nucleotide-binding</keyword>
<comment type="pathway">
    <text evidence="1">Carbohydrate biosynthesis; Calvin cycle.</text>
</comment>
<dbReference type="InterPro" id="IPR006082">
    <property type="entry name" value="PRK"/>
</dbReference>
<sequence length="313" mass="34924">MPHKLMRIHRAESFRPAMLAIAGDSAAGKTTVARGLTEALGEERSTSVCVDDYHRYERAERRGLPFTPLHPTCNHMQIMEQHLQLLAMGQPILKPVYDHRDGSLGRPRLVEPRDLVIVEGLLPLHTKLARACFDVTVYLDPPERVRSEWKINRDTARRGYTRAQAVAEISRREADSATFVRPQRREADIVVRFAPVEGREDVPLSATLLLRPTIRHPDFARILSSATGAAAHLTLTRDSDGGPVDALHVHGDADPLEADVVAKAIWHDLGVPEPLPACLGRMPDGSRNEPLRITQLILLYHLIRAGVWRLPGE</sequence>
<organism evidence="13 14">
    <name type="scientific">Planobispora longispora</name>
    <dbReference type="NCBI Taxonomy" id="28887"/>
    <lineage>
        <taxon>Bacteria</taxon>
        <taxon>Bacillati</taxon>
        <taxon>Actinomycetota</taxon>
        <taxon>Actinomycetes</taxon>
        <taxon>Streptosporangiales</taxon>
        <taxon>Streptosporangiaceae</taxon>
        <taxon>Planobispora</taxon>
    </lineage>
</organism>
<evidence type="ECO:0000256" key="11">
    <source>
        <dbReference type="ARBA" id="ARBA00047663"/>
    </source>
</evidence>
<dbReference type="GO" id="GO:0019253">
    <property type="term" value="P:reductive pentose-phosphate cycle"/>
    <property type="evidence" value="ECO:0007669"/>
    <property type="project" value="UniProtKB-KW"/>
</dbReference>
<dbReference type="Pfam" id="PF00485">
    <property type="entry name" value="PRK"/>
    <property type="match status" value="1"/>
</dbReference>
<dbReference type="Gene3D" id="3.40.50.300">
    <property type="entry name" value="P-loop containing nucleotide triphosphate hydrolases"/>
    <property type="match status" value="1"/>
</dbReference>
<evidence type="ECO:0000313" key="13">
    <source>
        <dbReference type="EMBL" id="GIH78023.1"/>
    </source>
</evidence>
<keyword evidence="6" id="KW-0808">Transferase</keyword>
<comment type="caution">
    <text evidence="13">The sequence shown here is derived from an EMBL/GenBank/DDBJ whole genome shotgun (WGS) entry which is preliminary data.</text>
</comment>
<dbReference type="EC" id="2.7.1.19" evidence="3"/>
<dbReference type="NCBIfam" id="NF005655">
    <property type="entry name" value="PRK07429.1"/>
    <property type="match status" value="1"/>
</dbReference>
<evidence type="ECO:0000256" key="7">
    <source>
        <dbReference type="ARBA" id="ARBA00022741"/>
    </source>
</evidence>
<evidence type="ECO:0000259" key="12">
    <source>
        <dbReference type="Pfam" id="PF00485"/>
    </source>
</evidence>